<name>A0A8H7UT28_9FUNG</name>
<sequence>MTPSTEKIAASPPVKDFRRQDVPIALFQWVVGSSWRKEQGVYAAKFTLHLNNSGHNHESADFLADDSIACKIGDDHMKVIKDMTIANSSPKDILIYLRQKFPGDYFRPRTVYNARQKVCEKYLDSRSPL</sequence>
<dbReference type="OrthoDB" id="4327540at2759"/>
<keyword evidence="2" id="KW-1185">Reference proteome</keyword>
<dbReference type="EMBL" id="JAEPRD010000250">
    <property type="protein sequence ID" value="KAG2193072.1"/>
    <property type="molecule type" value="Genomic_DNA"/>
</dbReference>
<protein>
    <submittedName>
        <fullName evidence="1">Uncharacterized protein</fullName>
    </submittedName>
</protein>
<dbReference type="Proteomes" id="UP000603453">
    <property type="component" value="Unassembled WGS sequence"/>
</dbReference>
<accession>A0A8H7UT28</accession>
<comment type="caution">
    <text evidence="1">The sequence shown here is derived from an EMBL/GenBank/DDBJ whole genome shotgun (WGS) entry which is preliminary data.</text>
</comment>
<organism evidence="1 2">
    <name type="scientific">Mucor saturninus</name>
    <dbReference type="NCBI Taxonomy" id="64648"/>
    <lineage>
        <taxon>Eukaryota</taxon>
        <taxon>Fungi</taxon>
        <taxon>Fungi incertae sedis</taxon>
        <taxon>Mucoromycota</taxon>
        <taxon>Mucoromycotina</taxon>
        <taxon>Mucoromycetes</taxon>
        <taxon>Mucorales</taxon>
        <taxon>Mucorineae</taxon>
        <taxon>Mucoraceae</taxon>
        <taxon>Mucor</taxon>
    </lineage>
</organism>
<reference evidence="1" key="1">
    <citation type="submission" date="2020-12" db="EMBL/GenBank/DDBJ databases">
        <title>Metabolic potential, ecology and presence of endohyphal bacteria is reflected in genomic diversity of Mucoromycotina.</title>
        <authorList>
            <person name="Muszewska A."/>
            <person name="Okrasinska A."/>
            <person name="Steczkiewicz K."/>
            <person name="Drgas O."/>
            <person name="Orlowska M."/>
            <person name="Perlinska-Lenart U."/>
            <person name="Aleksandrzak-Piekarczyk T."/>
            <person name="Szatraj K."/>
            <person name="Zielenkiewicz U."/>
            <person name="Pilsyk S."/>
            <person name="Malc E."/>
            <person name="Mieczkowski P."/>
            <person name="Kruszewska J.S."/>
            <person name="Biernat P."/>
            <person name="Pawlowska J."/>
        </authorList>
    </citation>
    <scope>NUCLEOTIDE SEQUENCE</scope>
    <source>
        <strain evidence="1">WA0000017839</strain>
    </source>
</reference>
<proteinExistence type="predicted"/>
<gene>
    <name evidence="1" type="ORF">INT47_008897</name>
</gene>
<evidence type="ECO:0000313" key="2">
    <source>
        <dbReference type="Proteomes" id="UP000603453"/>
    </source>
</evidence>
<dbReference type="AlphaFoldDB" id="A0A8H7UT28"/>
<evidence type="ECO:0000313" key="1">
    <source>
        <dbReference type="EMBL" id="KAG2193072.1"/>
    </source>
</evidence>